<keyword evidence="1" id="KW-0732">Signal</keyword>
<dbReference type="AlphaFoldDB" id="A0A1Z5JUD0"/>
<comment type="caution">
    <text evidence="2">The sequence shown here is derived from an EMBL/GenBank/DDBJ whole genome shotgun (WGS) entry which is preliminary data.</text>
</comment>
<dbReference type="PANTHER" id="PTHR33639">
    <property type="entry name" value="THIOL-DISULFIDE OXIDOREDUCTASE DCC"/>
    <property type="match status" value="1"/>
</dbReference>
<dbReference type="PANTHER" id="PTHR33639:SF2">
    <property type="entry name" value="DUF393 DOMAIN-CONTAINING PROTEIN"/>
    <property type="match status" value="1"/>
</dbReference>
<name>A0A1Z5JUD0_FISSO</name>
<evidence type="ECO:0000313" key="2">
    <source>
        <dbReference type="EMBL" id="GAX17654.1"/>
    </source>
</evidence>
<evidence type="ECO:0008006" key="4">
    <source>
        <dbReference type="Google" id="ProtNLM"/>
    </source>
</evidence>
<proteinExistence type="predicted"/>
<organism evidence="2 3">
    <name type="scientific">Fistulifera solaris</name>
    <name type="common">Oleaginous diatom</name>
    <dbReference type="NCBI Taxonomy" id="1519565"/>
    <lineage>
        <taxon>Eukaryota</taxon>
        <taxon>Sar</taxon>
        <taxon>Stramenopiles</taxon>
        <taxon>Ochrophyta</taxon>
        <taxon>Bacillariophyta</taxon>
        <taxon>Bacillariophyceae</taxon>
        <taxon>Bacillariophycidae</taxon>
        <taxon>Naviculales</taxon>
        <taxon>Naviculaceae</taxon>
        <taxon>Fistulifera</taxon>
    </lineage>
</organism>
<dbReference type="InterPro" id="IPR007263">
    <property type="entry name" value="DCC1-like"/>
</dbReference>
<dbReference type="PROSITE" id="PS51257">
    <property type="entry name" value="PROKAR_LIPOPROTEIN"/>
    <property type="match status" value="1"/>
</dbReference>
<dbReference type="Pfam" id="PF04134">
    <property type="entry name" value="DCC1-like"/>
    <property type="match status" value="1"/>
</dbReference>
<dbReference type="OrthoDB" id="410458at2759"/>
<dbReference type="Proteomes" id="UP000198406">
    <property type="component" value="Unassembled WGS sequence"/>
</dbReference>
<evidence type="ECO:0000256" key="1">
    <source>
        <dbReference type="SAM" id="SignalP"/>
    </source>
</evidence>
<keyword evidence="3" id="KW-1185">Reference proteome</keyword>
<dbReference type="InterPro" id="IPR052927">
    <property type="entry name" value="DCC_oxidoreductase"/>
</dbReference>
<accession>A0A1Z5JUD0</accession>
<sequence length="220" mass="24381">MKSRLIYALVMLFACCDAWLSKTTTTSPQLHDTRRMAAFMSGEFSKSSSVSSSSSTAETAVSSSLPLQAAFQNTSSPILLYDGVCHFCNAGVHFCLDHSSDKSLRFCSLQSETGKALLIRSGRQPDDYSSMVLCYPNGVAYVESEAVLRVAALLDELPILVRWTASLFRVLLPAILRDSLYHFVSEHRHEFMGTDDGPSCRLDVDESRFVWDPEEEAVES</sequence>
<feature type="chain" id="PRO_5012102671" description="DUF393 domain-containing protein" evidence="1">
    <location>
        <begin position="19"/>
        <end position="220"/>
    </location>
</feature>
<dbReference type="InParanoid" id="A0A1Z5JUD0"/>
<protein>
    <recommendedName>
        <fullName evidence="4">DUF393 domain-containing protein</fullName>
    </recommendedName>
</protein>
<feature type="signal peptide" evidence="1">
    <location>
        <begin position="1"/>
        <end position="18"/>
    </location>
</feature>
<dbReference type="GO" id="GO:0015035">
    <property type="term" value="F:protein-disulfide reductase activity"/>
    <property type="evidence" value="ECO:0007669"/>
    <property type="project" value="InterPro"/>
</dbReference>
<evidence type="ECO:0000313" key="3">
    <source>
        <dbReference type="Proteomes" id="UP000198406"/>
    </source>
</evidence>
<reference evidence="2 3" key="1">
    <citation type="journal article" date="2015" name="Plant Cell">
        <title>Oil accumulation by the oleaginous diatom Fistulifera solaris as revealed by the genome and transcriptome.</title>
        <authorList>
            <person name="Tanaka T."/>
            <person name="Maeda Y."/>
            <person name="Veluchamy A."/>
            <person name="Tanaka M."/>
            <person name="Abida H."/>
            <person name="Marechal E."/>
            <person name="Bowler C."/>
            <person name="Muto M."/>
            <person name="Sunaga Y."/>
            <person name="Tanaka M."/>
            <person name="Yoshino T."/>
            <person name="Taniguchi T."/>
            <person name="Fukuda Y."/>
            <person name="Nemoto M."/>
            <person name="Matsumoto M."/>
            <person name="Wong P.S."/>
            <person name="Aburatani S."/>
            <person name="Fujibuchi W."/>
        </authorList>
    </citation>
    <scope>NUCLEOTIDE SEQUENCE [LARGE SCALE GENOMIC DNA]</scope>
    <source>
        <strain evidence="2 3">JPCC DA0580</strain>
    </source>
</reference>
<gene>
    <name evidence="2" type="ORF">FisN_10Lh354</name>
</gene>
<dbReference type="EMBL" id="BDSP01000120">
    <property type="protein sequence ID" value="GAX17654.1"/>
    <property type="molecule type" value="Genomic_DNA"/>
</dbReference>